<accession>A0A059BT17</accession>
<reference evidence="2" key="1">
    <citation type="submission" date="2013-07" db="EMBL/GenBank/DDBJ databases">
        <title>The genome of Eucalyptus grandis.</title>
        <authorList>
            <person name="Schmutz J."/>
            <person name="Hayes R."/>
            <person name="Myburg A."/>
            <person name="Tuskan G."/>
            <person name="Grattapaglia D."/>
            <person name="Rokhsar D.S."/>
        </authorList>
    </citation>
    <scope>NUCLEOTIDE SEQUENCE</scope>
    <source>
        <tissue evidence="2">Leaf extractions</tissue>
    </source>
</reference>
<organism evidence="2">
    <name type="scientific">Eucalyptus grandis</name>
    <name type="common">Flooded gum</name>
    <dbReference type="NCBI Taxonomy" id="71139"/>
    <lineage>
        <taxon>Eukaryota</taxon>
        <taxon>Viridiplantae</taxon>
        <taxon>Streptophyta</taxon>
        <taxon>Embryophyta</taxon>
        <taxon>Tracheophyta</taxon>
        <taxon>Spermatophyta</taxon>
        <taxon>Magnoliopsida</taxon>
        <taxon>eudicotyledons</taxon>
        <taxon>Gunneridae</taxon>
        <taxon>Pentapetalae</taxon>
        <taxon>rosids</taxon>
        <taxon>malvids</taxon>
        <taxon>Myrtales</taxon>
        <taxon>Myrtaceae</taxon>
        <taxon>Myrtoideae</taxon>
        <taxon>Eucalypteae</taxon>
        <taxon>Eucalyptus</taxon>
    </lineage>
</organism>
<feature type="signal peptide" evidence="1">
    <location>
        <begin position="1"/>
        <end position="21"/>
    </location>
</feature>
<sequence length="71" mass="8084">MKENIILIILGGLEVAKLTLCLVGEHTNMNRTTLPLSYSLSYSCCFTPDIKYRCWSSTRFFLAEKSSSQFL</sequence>
<protein>
    <recommendedName>
        <fullName evidence="3">Secreted protein</fullName>
    </recommendedName>
</protein>
<dbReference type="AlphaFoldDB" id="A0A059BT17"/>
<evidence type="ECO:0008006" key="3">
    <source>
        <dbReference type="Google" id="ProtNLM"/>
    </source>
</evidence>
<dbReference type="InParanoid" id="A0A059BT17"/>
<proteinExistence type="predicted"/>
<name>A0A059BT17_EUCGR</name>
<feature type="chain" id="PRO_5001568602" description="Secreted protein" evidence="1">
    <location>
        <begin position="22"/>
        <end position="71"/>
    </location>
</feature>
<dbReference type="EMBL" id="KK198758">
    <property type="protein sequence ID" value="KCW69114.1"/>
    <property type="molecule type" value="Genomic_DNA"/>
</dbReference>
<keyword evidence="1" id="KW-0732">Signal</keyword>
<evidence type="ECO:0000313" key="2">
    <source>
        <dbReference type="EMBL" id="KCW69114.1"/>
    </source>
</evidence>
<evidence type="ECO:0000256" key="1">
    <source>
        <dbReference type="SAM" id="SignalP"/>
    </source>
</evidence>
<dbReference type="Gramene" id="KCW69114">
    <property type="protein sequence ID" value="KCW69114"/>
    <property type="gene ID" value="EUGRSUZ_F02658"/>
</dbReference>
<gene>
    <name evidence="2" type="ORF">EUGRSUZ_F02658</name>
</gene>